<name>A0AAW1L672_POPJA</name>
<proteinExistence type="predicted"/>
<keyword evidence="2" id="KW-1185">Reference proteome</keyword>
<organism evidence="1 2">
    <name type="scientific">Popillia japonica</name>
    <name type="common">Japanese beetle</name>
    <dbReference type="NCBI Taxonomy" id="7064"/>
    <lineage>
        <taxon>Eukaryota</taxon>
        <taxon>Metazoa</taxon>
        <taxon>Ecdysozoa</taxon>
        <taxon>Arthropoda</taxon>
        <taxon>Hexapoda</taxon>
        <taxon>Insecta</taxon>
        <taxon>Pterygota</taxon>
        <taxon>Neoptera</taxon>
        <taxon>Endopterygota</taxon>
        <taxon>Coleoptera</taxon>
        <taxon>Polyphaga</taxon>
        <taxon>Scarabaeiformia</taxon>
        <taxon>Scarabaeidae</taxon>
        <taxon>Rutelinae</taxon>
        <taxon>Popillia</taxon>
    </lineage>
</organism>
<dbReference type="AlphaFoldDB" id="A0AAW1L672"/>
<sequence length="86" mass="9486">MPKKIINEISERDKRKCNIVTYGHKETVSSSNKDQLIDEQNLKPIRLGTDGIARVAYVRTPSQDGLIPCAFSKLCPLISAVLGKSS</sequence>
<reference evidence="1 2" key="1">
    <citation type="journal article" date="2024" name="BMC Genomics">
        <title>De novo assembly and annotation of Popillia japonica's genome with initial clues to its potential as an invasive pest.</title>
        <authorList>
            <person name="Cucini C."/>
            <person name="Boschi S."/>
            <person name="Funari R."/>
            <person name="Cardaioli E."/>
            <person name="Iannotti N."/>
            <person name="Marturano G."/>
            <person name="Paoli F."/>
            <person name="Bruttini M."/>
            <person name="Carapelli A."/>
            <person name="Frati F."/>
            <person name="Nardi F."/>
        </authorList>
    </citation>
    <scope>NUCLEOTIDE SEQUENCE [LARGE SCALE GENOMIC DNA]</scope>
    <source>
        <strain evidence="1">DMR45628</strain>
    </source>
</reference>
<dbReference type="Proteomes" id="UP001458880">
    <property type="component" value="Unassembled WGS sequence"/>
</dbReference>
<evidence type="ECO:0000313" key="2">
    <source>
        <dbReference type="Proteomes" id="UP001458880"/>
    </source>
</evidence>
<comment type="caution">
    <text evidence="1">The sequence shown here is derived from an EMBL/GenBank/DDBJ whole genome shotgun (WGS) entry which is preliminary data.</text>
</comment>
<accession>A0AAW1L672</accession>
<protein>
    <submittedName>
        <fullName evidence="1">Uncharacterized protein</fullName>
    </submittedName>
</protein>
<evidence type="ECO:0000313" key="1">
    <source>
        <dbReference type="EMBL" id="KAK9728514.1"/>
    </source>
</evidence>
<dbReference type="EMBL" id="JASPKY010000169">
    <property type="protein sequence ID" value="KAK9728514.1"/>
    <property type="molecule type" value="Genomic_DNA"/>
</dbReference>
<gene>
    <name evidence="1" type="ORF">QE152_g17909</name>
</gene>